<proteinExistence type="predicted"/>
<protein>
    <submittedName>
        <fullName evidence="1">Uncharacterized protein</fullName>
    </submittedName>
</protein>
<evidence type="ECO:0000313" key="1">
    <source>
        <dbReference type="EMBL" id="KAF7275313.1"/>
    </source>
</evidence>
<dbReference type="Proteomes" id="UP000625711">
    <property type="component" value="Unassembled WGS sequence"/>
</dbReference>
<evidence type="ECO:0000313" key="2">
    <source>
        <dbReference type="Proteomes" id="UP000625711"/>
    </source>
</evidence>
<reference evidence="1" key="1">
    <citation type="submission" date="2020-08" db="EMBL/GenBank/DDBJ databases">
        <title>Genome sequencing and assembly of the red palm weevil Rhynchophorus ferrugineus.</title>
        <authorList>
            <person name="Dias G.B."/>
            <person name="Bergman C.M."/>
            <person name="Manee M."/>
        </authorList>
    </citation>
    <scope>NUCLEOTIDE SEQUENCE</scope>
    <source>
        <strain evidence="1">AA-2017</strain>
        <tissue evidence="1">Whole larva</tissue>
    </source>
</reference>
<keyword evidence="2" id="KW-1185">Reference proteome</keyword>
<comment type="caution">
    <text evidence="1">The sequence shown here is derived from an EMBL/GenBank/DDBJ whole genome shotgun (WGS) entry which is preliminary data.</text>
</comment>
<gene>
    <name evidence="1" type="ORF">GWI33_011876</name>
</gene>
<dbReference type="EMBL" id="JAACXV010010846">
    <property type="protein sequence ID" value="KAF7275313.1"/>
    <property type="molecule type" value="Genomic_DNA"/>
</dbReference>
<organism evidence="1 2">
    <name type="scientific">Rhynchophorus ferrugineus</name>
    <name type="common">Red palm weevil</name>
    <name type="synonym">Curculio ferrugineus</name>
    <dbReference type="NCBI Taxonomy" id="354439"/>
    <lineage>
        <taxon>Eukaryota</taxon>
        <taxon>Metazoa</taxon>
        <taxon>Ecdysozoa</taxon>
        <taxon>Arthropoda</taxon>
        <taxon>Hexapoda</taxon>
        <taxon>Insecta</taxon>
        <taxon>Pterygota</taxon>
        <taxon>Neoptera</taxon>
        <taxon>Endopterygota</taxon>
        <taxon>Coleoptera</taxon>
        <taxon>Polyphaga</taxon>
        <taxon>Cucujiformia</taxon>
        <taxon>Curculionidae</taxon>
        <taxon>Dryophthorinae</taxon>
        <taxon>Rhynchophorus</taxon>
    </lineage>
</organism>
<sequence length="79" mass="8111">MVCRLCRRIALGAGVSRAPAAASDVGVSARRYATGSRTAIHAPVRAPRHAVDAPTPVGDRRSGLCASEMEAARSAAIGR</sequence>
<name>A0A834IAZ9_RHYFE</name>
<dbReference type="AlphaFoldDB" id="A0A834IAZ9"/>
<accession>A0A834IAZ9</accession>